<dbReference type="PROSITE" id="PS00840">
    <property type="entry name" value="SUMT_2"/>
    <property type="match status" value="1"/>
</dbReference>
<accession>A0A4T0IFP6</accession>
<dbReference type="PANTHER" id="PTHR45790:SF6">
    <property type="entry name" value="UROPORPHYRINOGEN-III C-METHYLTRANSFERASE"/>
    <property type="match status" value="1"/>
</dbReference>
<reference evidence="10 11" key="1">
    <citation type="submission" date="2019-03" db="EMBL/GenBank/DDBJ databases">
        <title>Sequencing 23 genomes of Wallemia ichthyophaga.</title>
        <authorList>
            <person name="Gostincar C."/>
        </authorList>
    </citation>
    <scope>NUCLEOTIDE SEQUENCE [LARGE SCALE GENOMIC DNA]</scope>
    <source>
        <strain evidence="10 11">EXF-6200</strain>
    </source>
</reference>
<evidence type="ECO:0000256" key="1">
    <source>
        <dbReference type="ARBA" id="ARBA00022481"/>
    </source>
</evidence>
<dbReference type="SUPFAM" id="SSF53790">
    <property type="entry name" value="Tetrapyrrole methylase"/>
    <property type="match status" value="1"/>
</dbReference>
<keyword evidence="2 6" id="KW-0489">Methyltransferase</keyword>
<dbReference type="InterPro" id="IPR028162">
    <property type="entry name" value="Met8_C"/>
</dbReference>
<dbReference type="InterPro" id="IPR014777">
    <property type="entry name" value="4pyrrole_Mease_sub1"/>
</dbReference>
<dbReference type="NCBIfam" id="TIGR01469">
    <property type="entry name" value="cobA_cysG_Cterm"/>
    <property type="match status" value="1"/>
</dbReference>
<name>A0A4T0IFP6_WALIC</name>
<dbReference type="InterPro" id="IPR006366">
    <property type="entry name" value="CobA/CysG_C"/>
</dbReference>
<dbReference type="SUPFAM" id="SSF75615">
    <property type="entry name" value="Siroheme synthase middle domains-like"/>
    <property type="match status" value="1"/>
</dbReference>
<dbReference type="AlphaFoldDB" id="A0A4T0IFP6"/>
<sequence>MYKSPAGHGSLLIALNSTNKSLIVIGHNSLAASRSFAGLDAGCNVVVIGCGLDSACDEIKFRVSADQIEYLTATSHSQLEAAFRSCCTRTSTTIATITDCGINDSHDNSPSIHSLVQLSHSLNIPINVTDHPLLCDFSFPTSHRFSLPDGSPSPLQLAVTTNSKGCRLASRIKRETIALLPKNIGSAVHNIGLLRSRAKRYLSRMKLERTTSQSSLSEELADFDNLNAAVPQLSRDNTTEHASDKALRRMRWVAQISEYWPLEHLAKMDEADIDSLLDAYGEPHQPRTPKTEFVPQWPLPPPHDRHALSLAPPQSPKPRKGHIVLVGAGLGSPELLTIAAYRALKTADLVLSDKLVPAAVLKVVPQSTEVRIARKFPGNAEGAQAELMQWAVDGARSGQVVVRLKQGDPFVYGRGGEEVIHFRREGYEAVVVPGLSSAMAAPLMGGIPVTQRGASDSFLLCTGVGRGGRVLSVPEYARARTLTILMGVARLRELVESLAQLSYPPFVPVAVIEQASSPSQRVVMSTLDGIVKAYEGAGDQRPPGMIVVGWSILSLHGEHGDLGVLDEDAEKHDQERVHRWLNGKLSIITEGPGRAWDEWLKEVERPVTALALLRYRYRLIMSLRHLSRYHKHPSLHKPKKIMDDTEISATTVPGLIPPTPALSRANSPQQSPLEAGPVTPAAPSPVGGSGTGNNITEDSPLASPFASLLDLARHSHWGALSHAAFTIETVYAVSAQDALWEGVHAFGALAQLMAESEVPVALNTLDRCPAPAAPSAQKAGAIEGLRIVAHHYSARCYTDALKALSQLKKEMEVKVEGYAPLINESTTRVFADAVGALQDSTFSRILNVLAKTCSALPLSTVGESVGWFVGQKELVSVLKKLNWRLSDDGLVVYPTYQPTQSSDPFSIQNVATSVFLLESN</sequence>
<dbReference type="Pfam" id="PF14823">
    <property type="entry name" value="Sirohm_synth_C"/>
    <property type="match status" value="1"/>
</dbReference>
<comment type="caution">
    <text evidence="10">The sequence shown here is derived from an EMBL/GenBank/DDBJ whole genome shotgun (WGS) entry which is preliminary data.</text>
</comment>
<dbReference type="PANTHER" id="PTHR45790">
    <property type="entry name" value="SIROHEME SYNTHASE-RELATED"/>
    <property type="match status" value="1"/>
</dbReference>
<feature type="domain" description="Tetrapyrrole methylase" evidence="8">
    <location>
        <begin position="323"/>
        <end position="528"/>
    </location>
</feature>
<evidence type="ECO:0000313" key="11">
    <source>
        <dbReference type="Proteomes" id="UP000310689"/>
    </source>
</evidence>
<evidence type="ECO:0000313" key="10">
    <source>
        <dbReference type="EMBL" id="TIB28449.1"/>
    </source>
</evidence>
<organism evidence="10 11">
    <name type="scientific">Wallemia ichthyophaga</name>
    <dbReference type="NCBI Taxonomy" id="245174"/>
    <lineage>
        <taxon>Eukaryota</taxon>
        <taxon>Fungi</taxon>
        <taxon>Dikarya</taxon>
        <taxon>Basidiomycota</taxon>
        <taxon>Wallemiomycotina</taxon>
        <taxon>Wallemiomycetes</taxon>
        <taxon>Wallemiales</taxon>
        <taxon>Wallemiaceae</taxon>
        <taxon>Wallemia</taxon>
    </lineage>
</organism>
<evidence type="ECO:0000256" key="2">
    <source>
        <dbReference type="ARBA" id="ARBA00022603"/>
    </source>
</evidence>
<keyword evidence="3 6" id="KW-0808">Transferase</keyword>
<feature type="domain" description="Siroheme biosynthesis protein Met8 C-terminal" evidence="9">
    <location>
        <begin position="244"/>
        <end position="282"/>
    </location>
</feature>
<comment type="similarity">
    <text evidence="6">Belongs to the precorrin methyltransferase family.</text>
</comment>
<keyword evidence="1" id="KW-0488">Methylation</keyword>
<dbReference type="InterPro" id="IPR003043">
    <property type="entry name" value="Uropor_MeTrfase_CS"/>
</dbReference>
<dbReference type="Proteomes" id="UP000310689">
    <property type="component" value="Unassembled WGS sequence"/>
</dbReference>
<dbReference type="Pfam" id="PF13241">
    <property type="entry name" value="NAD_binding_7"/>
    <property type="match status" value="1"/>
</dbReference>
<feature type="region of interest" description="Disordered" evidence="7">
    <location>
        <begin position="656"/>
        <end position="697"/>
    </location>
</feature>
<comment type="similarity">
    <text evidence="5">In the N-terminal section; belongs to the precorrin methyltransferase family.</text>
</comment>
<evidence type="ECO:0000256" key="6">
    <source>
        <dbReference type="RuleBase" id="RU003960"/>
    </source>
</evidence>
<dbReference type="InterPro" id="IPR050161">
    <property type="entry name" value="Siro_Cobalamin_biosynth"/>
</dbReference>
<dbReference type="GO" id="GO:0004851">
    <property type="term" value="F:uroporphyrin-III C-methyltransferase activity"/>
    <property type="evidence" value="ECO:0007669"/>
    <property type="project" value="TreeGrafter"/>
</dbReference>
<dbReference type="GO" id="GO:0019354">
    <property type="term" value="P:siroheme biosynthetic process"/>
    <property type="evidence" value="ECO:0007669"/>
    <property type="project" value="InterPro"/>
</dbReference>
<evidence type="ECO:0000256" key="3">
    <source>
        <dbReference type="ARBA" id="ARBA00022679"/>
    </source>
</evidence>
<dbReference type="InterPro" id="IPR000878">
    <property type="entry name" value="4pyrrol_Mease"/>
</dbReference>
<evidence type="ECO:0008006" key="12">
    <source>
        <dbReference type="Google" id="ProtNLM"/>
    </source>
</evidence>
<dbReference type="Pfam" id="PF00590">
    <property type="entry name" value="TP_methylase"/>
    <property type="match status" value="1"/>
</dbReference>
<dbReference type="GO" id="GO:0032259">
    <property type="term" value="P:methylation"/>
    <property type="evidence" value="ECO:0007669"/>
    <property type="project" value="UniProtKB-KW"/>
</dbReference>
<evidence type="ECO:0000256" key="4">
    <source>
        <dbReference type="ARBA" id="ARBA00022691"/>
    </source>
</evidence>
<keyword evidence="4" id="KW-0949">S-adenosyl-L-methionine</keyword>
<evidence type="ECO:0000259" key="8">
    <source>
        <dbReference type="Pfam" id="PF00590"/>
    </source>
</evidence>
<dbReference type="Gene3D" id="3.30.950.10">
    <property type="entry name" value="Methyltransferase, Cobalt-precorrin-4 Transmethylase, Domain 2"/>
    <property type="match status" value="1"/>
</dbReference>
<evidence type="ECO:0000259" key="9">
    <source>
        <dbReference type="Pfam" id="PF14823"/>
    </source>
</evidence>
<dbReference type="FunFam" id="3.40.1010.10:FF:000006">
    <property type="entry name" value="Siroheme synthase, putative"/>
    <property type="match status" value="1"/>
</dbReference>
<dbReference type="Gene3D" id="3.40.1010.10">
    <property type="entry name" value="Cobalt-precorrin-4 Transmethylase, Domain 1"/>
    <property type="match status" value="1"/>
</dbReference>
<dbReference type="CDD" id="cd11642">
    <property type="entry name" value="SUMT"/>
    <property type="match status" value="1"/>
</dbReference>
<dbReference type="InterPro" id="IPR014776">
    <property type="entry name" value="4pyrrole_Mease_sub2"/>
</dbReference>
<protein>
    <recommendedName>
        <fullName evidence="12">Tetrapyrrole methylase domain-containing protein</fullName>
    </recommendedName>
</protein>
<proteinExistence type="inferred from homology"/>
<dbReference type="InterPro" id="IPR035996">
    <property type="entry name" value="4pyrrol_Methylase_sf"/>
</dbReference>
<dbReference type="Gene3D" id="3.40.50.720">
    <property type="entry name" value="NAD(P)-binding Rossmann-like Domain"/>
    <property type="match status" value="1"/>
</dbReference>
<gene>
    <name evidence="10" type="ORF">E3P86_03854</name>
</gene>
<evidence type="ECO:0000256" key="5">
    <source>
        <dbReference type="ARBA" id="ARBA00035662"/>
    </source>
</evidence>
<evidence type="ECO:0000256" key="7">
    <source>
        <dbReference type="SAM" id="MobiDB-lite"/>
    </source>
</evidence>
<dbReference type="EMBL" id="SPOI01000339">
    <property type="protein sequence ID" value="TIB28449.1"/>
    <property type="molecule type" value="Genomic_DNA"/>
</dbReference>